<dbReference type="AlphaFoldDB" id="A0A6L5GGT0"/>
<keyword evidence="1" id="KW-0001">2Fe-2S</keyword>
<dbReference type="GO" id="GO:0004497">
    <property type="term" value="F:monooxygenase activity"/>
    <property type="evidence" value="ECO:0007669"/>
    <property type="project" value="UniProtKB-ARBA"/>
</dbReference>
<protein>
    <submittedName>
        <fullName evidence="7">FAD-dependent oxidoreductase</fullName>
    </submittedName>
</protein>
<dbReference type="Pfam" id="PF00355">
    <property type="entry name" value="Rieske"/>
    <property type="match status" value="1"/>
</dbReference>
<dbReference type="GO" id="GO:0046872">
    <property type="term" value="F:metal ion binding"/>
    <property type="evidence" value="ECO:0007669"/>
    <property type="project" value="UniProtKB-KW"/>
</dbReference>
<proteinExistence type="predicted"/>
<organism evidence="7 8">
    <name type="scientific">Glycomyces albidus</name>
    <dbReference type="NCBI Taxonomy" id="2656774"/>
    <lineage>
        <taxon>Bacteria</taxon>
        <taxon>Bacillati</taxon>
        <taxon>Actinomycetota</taxon>
        <taxon>Actinomycetes</taxon>
        <taxon>Glycomycetales</taxon>
        <taxon>Glycomycetaceae</taxon>
        <taxon>Glycomyces</taxon>
    </lineage>
</organism>
<keyword evidence="5" id="KW-1015">Disulfide bond</keyword>
<dbReference type="SUPFAM" id="SSF51905">
    <property type="entry name" value="FAD/NAD(P)-binding domain"/>
    <property type="match status" value="1"/>
</dbReference>
<evidence type="ECO:0000256" key="5">
    <source>
        <dbReference type="ARBA" id="ARBA00023157"/>
    </source>
</evidence>
<dbReference type="PANTHER" id="PTHR13847">
    <property type="entry name" value="SARCOSINE DEHYDROGENASE-RELATED"/>
    <property type="match status" value="1"/>
</dbReference>
<dbReference type="Gene3D" id="3.30.9.10">
    <property type="entry name" value="D-Amino Acid Oxidase, subunit A, domain 2"/>
    <property type="match status" value="1"/>
</dbReference>
<dbReference type="Gene3D" id="2.102.10.10">
    <property type="entry name" value="Rieske [2Fe-2S] iron-sulphur domain"/>
    <property type="match status" value="1"/>
</dbReference>
<dbReference type="GO" id="GO:0016705">
    <property type="term" value="F:oxidoreductase activity, acting on paired donors, with incorporation or reduction of molecular oxygen"/>
    <property type="evidence" value="ECO:0007669"/>
    <property type="project" value="UniProtKB-ARBA"/>
</dbReference>
<evidence type="ECO:0000313" key="8">
    <source>
        <dbReference type="Proteomes" id="UP000477750"/>
    </source>
</evidence>
<name>A0A6L5GGT0_9ACTN</name>
<dbReference type="InterPro" id="IPR036188">
    <property type="entry name" value="FAD/NAD-bd_sf"/>
</dbReference>
<dbReference type="EMBL" id="WIAO01000055">
    <property type="protein sequence ID" value="MQM28756.1"/>
    <property type="molecule type" value="Genomic_DNA"/>
</dbReference>
<dbReference type="InterPro" id="IPR017941">
    <property type="entry name" value="Rieske_2Fe-2S"/>
</dbReference>
<dbReference type="InterPro" id="IPR038010">
    <property type="entry name" value="YhfW_C"/>
</dbReference>
<evidence type="ECO:0000256" key="2">
    <source>
        <dbReference type="ARBA" id="ARBA00022723"/>
    </source>
</evidence>
<dbReference type="InterPro" id="IPR006076">
    <property type="entry name" value="FAD-dep_OxRdtase"/>
</dbReference>
<keyword evidence="3" id="KW-0408">Iron</keyword>
<reference evidence="7 8" key="1">
    <citation type="submission" date="2019-10" db="EMBL/GenBank/DDBJ databases">
        <title>Glycomyces albidus sp. nov., a novel actinomycete isolated from rhizosphere soil of wheat (Triticum aestivum L.).</title>
        <authorList>
            <person name="Qian L."/>
        </authorList>
    </citation>
    <scope>NUCLEOTIDE SEQUENCE [LARGE SCALE GENOMIC DNA]</scope>
    <source>
        <strain evidence="7 8">NEAU-7082</strain>
    </source>
</reference>
<dbReference type="PROSITE" id="PS51296">
    <property type="entry name" value="RIESKE"/>
    <property type="match status" value="1"/>
</dbReference>
<comment type="caution">
    <text evidence="7">The sequence shown here is derived from an EMBL/GenBank/DDBJ whole genome shotgun (WGS) entry which is preliminary data.</text>
</comment>
<dbReference type="PANTHER" id="PTHR13847:SF274">
    <property type="entry name" value="RIESKE 2FE-2S IRON-SULFUR PROTEIN YHFW-RELATED"/>
    <property type="match status" value="1"/>
</dbReference>
<dbReference type="GO" id="GO:0051537">
    <property type="term" value="F:2 iron, 2 sulfur cluster binding"/>
    <property type="evidence" value="ECO:0007669"/>
    <property type="project" value="UniProtKB-KW"/>
</dbReference>
<dbReference type="PRINTS" id="PR00162">
    <property type="entry name" value="RIESKE"/>
</dbReference>
<dbReference type="RefSeq" id="WP_153027838.1">
    <property type="nucleotide sequence ID" value="NZ_WIAO01000055.1"/>
</dbReference>
<evidence type="ECO:0000313" key="7">
    <source>
        <dbReference type="EMBL" id="MQM28756.1"/>
    </source>
</evidence>
<dbReference type="Pfam" id="PF01266">
    <property type="entry name" value="DAO"/>
    <property type="match status" value="1"/>
</dbReference>
<dbReference type="InterPro" id="IPR036922">
    <property type="entry name" value="Rieske_2Fe-2S_sf"/>
</dbReference>
<dbReference type="CDD" id="cd03477">
    <property type="entry name" value="Rieske_YhfW_C"/>
    <property type="match status" value="1"/>
</dbReference>
<gene>
    <name evidence="7" type="ORF">GFD30_24805</name>
</gene>
<dbReference type="InterPro" id="IPR005805">
    <property type="entry name" value="Rieske_Fe-S_prot_C"/>
</dbReference>
<keyword evidence="2" id="KW-0479">Metal-binding</keyword>
<dbReference type="Gene3D" id="3.50.50.60">
    <property type="entry name" value="FAD/NAD(P)-binding domain"/>
    <property type="match status" value="1"/>
</dbReference>
<evidence type="ECO:0000256" key="4">
    <source>
        <dbReference type="ARBA" id="ARBA00023014"/>
    </source>
</evidence>
<dbReference type="GO" id="GO:0005737">
    <property type="term" value="C:cytoplasm"/>
    <property type="evidence" value="ECO:0007669"/>
    <property type="project" value="TreeGrafter"/>
</dbReference>
<dbReference type="GO" id="GO:0016020">
    <property type="term" value="C:membrane"/>
    <property type="evidence" value="ECO:0007669"/>
    <property type="project" value="InterPro"/>
</dbReference>
<keyword evidence="8" id="KW-1185">Reference proteome</keyword>
<evidence type="ECO:0000259" key="6">
    <source>
        <dbReference type="PROSITE" id="PS51296"/>
    </source>
</evidence>
<evidence type="ECO:0000256" key="1">
    <source>
        <dbReference type="ARBA" id="ARBA00022714"/>
    </source>
</evidence>
<dbReference type="SUPFAM" id="SSF50022">
    <property type="entry name" value="ISP domain"/>
    <property type="match status" value="1"/>
</dbReference>
<feature type="domain" description="Rieske" evidence="6">
    <location>
        <begin position="421"/>
        <end position="503"/>
    </location>
</feature>
<accession>A0A6L5GGT0</accession>
<evidence type="ECO:0000256" key="3">
    <source>
        <dbReference type="ARBA" id="ARBA00023004"/>
    </source>
</evidence>
<sequence length="503" mass="53850">MNANQDSLTSYWMASAEGAEHPRLRDDHEVEVAVVGGGIAGLCTARALAREGLSVAVVEAGRIAAGVTGHTTAKLTAQHGQIYARLAKSFGPDAARDYATAQTEAIAHVRATADELGADCDIESAPSFVYTGSEDGGAALRDEAEAAREAGLDASFTTETGLPFPVAGAVRVEDQAQFHPRRFLLAVAQDLLAHGGRIFERSRAVEVEPREERQRITVATGSSLYCREAVIATHYPIVNRVRLFSRLKPRRELVVAAPIPEAEDPGGMYITSEEGTRSVRTAPYREGERLLIVTGEAFTPGDPGVAERYRTLEAWASERFGVEEFDYRWAAQDNGTPDKVPFVGRMPGGDGLYVACGFGGWGMTNGVVAARVITGLVTGTAPMWATMFDPSRFHIVKEAGSIAANQKTVMSHLVGDRIGHAPAQSPDELRPGQGAVIRVDGHLRAVYRDDDGAVHTRSAACTHMGCVVGFNDAERTWECPCHGSRFDVNGDVLQGPATSPLPE</sequence>
<dbReference type="Proteomes" id="UP000477750">
    <property type="component" value="Unassembled WGS sequence"/>
</dbReference>
<keyword evidence="4" id="KW-0411">Iron-sulfur</keyword>